<accession>A1S5Q5</accession>
<organism evidence="6 7">
    <name type="scientific">Shewanella amazonensis (strain ATCC BAA-1098 / SB2B)</name>
    <dbReference type="NCBI Taxonomy" id="326297"/>
    <lineage>
        <taxon>Bacteria</taxon>
        <taxon>Pseudomonadati</taxon>
        <taxon>Pseudomonadota</taxon>
        <taxon>Gammaproteobacteria</taxon>
        <taxon>Alteromonadales</taxon>
        <taxon>Shewanellaceae</taxon>
        <taxon>Shewanella</taxon>
    </lineage>
</organism>
<dbReference type="Gene3D" id="1.50.10.150">
    <property type="entry name" value="Voltage-dependent anion channel"/>
    <property type="match status" value="1"/>
</dbReference>
<evidence type="ECO:0000256" key="2">
    <source>
        <dbReference type="ARBA" id="ARBA00022692"/>
    </source>
</evidence>
<feature type="transmembrane region" description="Helical" evidence="5">
    <location>
        <begin position="122"/>
        <end position="140"/>
    </location>
</feature>
<evidence type="ECO:0000256" key="5">
    <source>
        <dbReference type="SAM" id="Phobius"/>
    </source>
</evidence>
<dbReference type="InterPro" id="IPR038665">
    <property type="entry name" value="Voltage-dep_anion_channel_sf"/>
</dbReference>
<dbReference type="KEGG" id="saz:Sama_1504"/>
<dbReference type="eggNOG" id="COG1275">
    <property type="taxonomic scope" value="Bacteria"/>
</dbReference>
<dbReference type="InterPro" id="IPR052951">
    <property type="entry name" value="Tellurite_res_ion_channel"/>
</dbReference>
<keyword evidence="7" id="KW-1185">Reference proteome</keyword>
<dbReference type="AlphaFoldDB" id="A1S5Q5"/>
<reference evidence="6 7" key="1">
    <citation type="submission" date="2006-12" db="EMBL/GenBank/DDBJ databases">
        <title>Complete sequence of Shewanella amazonensis SB2B.</title>
        <authorList>
            <consortium name="US DOE Joint Genome Institute"/>
            <person name="Copeland A."/>
            <person name="Lucas S."/>
            <person name="Lapidus A."/>
            <person name="Barry K."/>
            <person name="Detter J.C."/>
            <person name="Glavina del Rio T."/>
            <person name="Hammon N."/>
            <person name="Israni S."/>
            <person name="Dalin E."/>
            <person name="Tice H."/>
            <person name="Pitluck S."/>
            <person name="Munk A.C."/>
            <person name="Brettin T."/>
            <person name="Bruce D."/>
            <person name="Han C."/>
            <person name="Tapia R."/>
            <person name="Gilna P."/>
            <person name="Schmutz J."/>
            <person name="Larimer F."/>
            <person name="Land M."/>
            <person name="Hauser L."/>
            <person name="Kyrpides N."/>
            <person name="Mikhailova N."/>
            <person name="Fredrickson J."/>
            <person name="Richardson P."/>
        </authorList>
    </citation>
    <scope>NUCLEOTIDE SEQUENCE [LARGE SCALE GENOMIC DNA]</scope>
    <source>
        <strain evidence="7">ATCC BAA-1098 / SB2B</strain>
    </source>
</reference>
<evidence type="ECO:0000313" key="7">
    <source>
        <dbReference type="Proteomes" id="UP000009175"/>
    </source>
</evidence>
<dbReference type="PANTHER" id="PTHR37955">
    <property type="entry name" value="TELLURITE RESISTANCE PROTEIN TEHA"/>
    <property type="match status" value="1"/>
</dbReference>
<proteinExistence type="predicted"/>
<feature type="transmembrane region" description="Helical" evidence="5">
    <location>
        <begin position="30"/>
        <end position="48"/>
    </location>
</feature>
<evidence type="ECO:0000313" key="6">
    <source>
        <dbReference type="EMBL" id="ABL99711.1"/>
    </source>
</evidence>
<evidence type="ECO:0000256" key="1">
    <source>
        <dbReference type="ARBA" id="ARBA00004141"/>
    </source>
</evidence>
<evidence type="ECO:0000256" key="4">
    <source>
        <dbReference type="ARBA" id="ARBA00023136"/>
    </source>
</evidence>
<keyword evidence="4 5" id="KW-0472">Membrane</keyword>
<dbReference type="GO" id="GO:0005886">
    <property type="term" value="C:plasma membrane"/>
    <property type="evidence" value="ECO:0007669"/>
    <property type="project" value="TreeGrafter"/>
</dbReference>
<name>A1S5Q5_SHEAM</name>
<dbReference type="Proteomes" id="UP000009175">
    <property type="component" value="Chromosome"/>
</dbReference>
<sequence>MNRQSIETNSTQGVFESGLHKRLHAGAAKLPSPLGGLALAIASLGWTLENILPSANGMAQLAGSLVGSLLLMALTIKFILHPKILAEELAHPVLGSVIPTYAMGWMVVSRCLGNYVAGAGEILWLLAVAAHLGFLAAFCIHRCRNFSLDSMVPSWFVPPIGIIVAAVAFPPHGPRVLAEALLWFGMLAYLVMLPVMLYRLIFRAAVPEAAQPTLAILAAPASLSLAGYLSLIPEPSAVIIGLLLTLAVLMTSIIYLAFFHLLRLPFSPGFAAFTFPMVIGATALYKTHDWLADHGHVGQLTLGLSHLANLELTVAAAVVLFVSAKYLAFYLKKHKS</sequence>
<evidence type="ECO:0008006" key="8">
    <source>
        <dbReference type="Google" id="ProtNLM"/>
    </source>
</evidence>
<protein>
    <recommendedName>
        <fullName evidence="8">Tellurite resistance protein</fullName>
    </recommendedName>
</protein>
<dbReference type="InterPro" id="IPR004695">
    <property type="entry name" value="SLAC1/Mae1/Ssu1/TehA"/>
</dbReference>
<dbReference type="EMBL" id="CP000507">
    <property type="protein sequence ID" value="ABL99711.1"/>
    <property type="molecule type" value="Genomic_DNA"/>
</dbReference>
<feature type="transmembrane region" description="Helical" evidence="5">
    <location>
        <begin position="307"/>
        <end position="331"/>
    </location>
</feature>
<feature type="transmembrane region" description="Helical" evidence="5">
    <location>
        <begin position="237"/>
        <end position="258"/>
    </location>
</feature>
<feature type="transmembrane region" description="Helical" evidence="5">
    <location>
        <begin position="152"/>
        <end position="169"/>
    </location>
</feature>
<dbReference type="GO" id="GO:0046583">
    <property type="term" value="F:monoatomic cation efflux transmembrane transporter activity"/>
    <property type="evidence" value="ECO:0007669"/>
    <property type="project" value="TreeGrafter"/>
</dbReference>
<dbReference type="RefSeq" id="WP_011759619.1">
    <property type="nucleotide sequence ID" value="NC_008700.1"/>
</dbReference>
<dbReference type="Pfam" id="PF03595">
    <property type="entry name" value="SLAC1"/>
    <property type="match status" value="1"/>
</dbReference>
<dbReference type="HOGENOM" id="CLU_075737_1_0_6"/>
<gene>
    <name evidence="6" type="ordered locus">Sama_1504</name>
</gene>
<feature type="transmembrane region" description="Helical" evidence="5">
    <location>
        <begin position="60"/>
        <end position="80"/>
    </location>
</feature>
<evidence type="ECO:0000256" key="3">
    <source>
        <dbReference type="ARBA" id="ARBA00022989"/>
    </source>
</evidence>
<feature type="transmembrane region" description="Helical" evidence="5">
    <location>
        <begin position="92"/>
        <end position="116"/>
    </location>
</feature>
<dbReference type="CDD" id="cd09325">
    <property type="entry name" value="TDT_C4-dicarb_trans"/>
    <property type="match status" value="1"/>
</dbReference>
<keyword evidence="3 5" id="KW-1133">Transmembrane helix</keyword>
<feature type="transmembrane region" description="Helical" evidence="5">
    <location>
        <begin position="270"/>
        <end position="287"/>
    </location>
</feature>
<dbReference type="OrthoDB" id="309023at2"/>
<dbReference type="STRING" id="326297.Sama_1504"/>
<dbReference type="PANTHER" id="PTHR37955:SF1">
    <property type="entry name" value="DEP DOMAIN-CONTAINING PROTEIN"/>
    <property type="match status" value="1"/>
</dbReference>
<keyword evidence="2 5" id="KW-0812">Transmembrane</keyword>
<feature type="transmembrane region" description="Helical" evidence="5">
    <location>
        <begin position="213"/>
        <end position="231"/>
    </location>
</feature>
<feature type="transmembrane region" description="Helical" evidence="5">
    <location>
        <begin position="181"/>
        <end position="201"/>
    </location>
</feature>
<comment type="subcellular location">
    <subcellularLocation>
        <location evidence="1">Membrane</location>
        <topology evidence="1">Multi-pass membrane protein</topology>
    </subcellularLocation>
</comment>